<evidence type="ECO:0000313" key="7">
    <source>
        <dbReference type="EMBL" id="SLN29909.1"/>
    </source>
</evidence>
<keyword evidence="8" id="KW-1185">Reference proteome</keyword>
<dbReference type="EC" id="1.3.8.1" evidence="7"/>
<dbReference type="PANTHER" id="PTHR43884">
    <property type="entry name" value="ACYL-COA DEHYDROGENASE"/>
    <property type="match status" value="1"/>
</dbReference>
<dbReference type="SUPFAM" id="SSF56645">
    <property type="entry name" value="Acyl-CoA dehydrogenase NM domain-like"/>
    <property type="match status" value="1"/>
</dbReference>
<dbReference type="RefSeq" id="WP_176244928.1">
    <property type="nucleotide sequence ID" value="NZ_FWFR01000001.1"/>
</dbReference>
<dbReference type="InterPro" id="IPR046373">
    <property type="entry name" value="Acyl-CoA_Oxase/DH_mid-dom_sf"/>
</dbReference>
<evidence type="ECO:0000313" key="8">
    <source>
        <dbReference type="Proteomes" id="UP000193200"/>
    </source>
</evidence>
<name>A0A1Y5S1G3_9PROT</name>
<dbReference type="Pfam" id="PF00441">
    <property type="entry name" value="Acyl-CoA_dh_1"/>
    <property type="match status" value="1"/>
</dbReference>
<evidence type="ECO:0000256" key="1">
    <source>
        <dbReference type="ARBA" id="ARBA00001974"/>
    </source>
</evidence>
<dbReference type="GO" id="GO:0050660">
    <property type="term" value="F:flavin adenine dinucleotide binding"/>
    <property type="evidence" value="ECO:0007669"/>
    <property type="project" value="InterPro"/>
</dbReference>
<dbReference type="Proteomes" id="UP000193200">
    <property type="component" value="Unassembled WGS sequence"/>
</dbReference>
<keyword evidence="3" id="KW-0285">Flavoprotein</keyword>
<dbReference type="Gene3D" id="2.40.110.10">
    <property type="entry name" value="Butyryl-CoA Dehydrogenase, subunit A, domain 2"/>
    <property type="match status" value="1"/>
</dbReference>
<comment type="cofactor">
    <cofactor evidence="1">
        <name>FAD</name>
        <dbReference type="ChEBI" id="CHEBI:57692"/>
    </cofactor>
</comment>
<dbReference type="PANTHER" id="PTHR43884:SF20">
    <property type="entry name" value="ACYL-COA DEHYDROGENASE FADE28"/>
    <property type="match status" value="1"/>
</dbReference>
<feature type="domain" description="Acyl-CoA dehydrogenase/oxidase C-terminal" evidence="6">
    <location>
        <begin position="204"/>
        <end position="323"/>
    </location>
</feature>
<gene>
    <name evidence="7" type="ORF">OCH7691_01039</name>
</gene>
<dbReference type="AlphaFoldDB" id="A0A1Y5S1G3"/>
<dbReference type="InterPro" id="IPR036250">
    <property type="entry name" value="AcylCo_DH-like_C"/>
</dbReference>
<protein>
    <submittedName>
        <fullName evidence="7">Acyl-CoA dehydrogenase, short-chain specific</fullName>
        <ecNumber evidence="7">1.3.8.1</ecNumber>
    </submittedName>
</protein>
<dbReference type="InterPro" id="IPR009100">
    <property type="entry name" value="AcylCoA_DH/oxidase_NM_dom_sf"/>
</dbReference>
<dbReference type="EMBL" id="FWFR01000001">
    <property type="protein sequence ID" value="SLN29909.1"/>
    <property type="molecule type" value="Genomic_DNA"/>
</dbReference>
<proteinExistence type="inferred from homology"/>
<dbReference type="Gene3D" id="1.10.540.10">
    <property type="entry name" value="Acyl-CoA dehydrogenase/oxidase, N-terminal domain"/>
    <property type="match status" value="1"/>
</dbReference>
<evidence type="ECO:0000256" key="2">
    <source>
        <dbReference type="ARBA" id="ARBA00009347"/>
    </source>
</evidence>
<reference evidence="7 8" key="1">
    <citation type="submission" date="2017-03" db="EMBL/GenBank/DDBJ databases">
        <authorList>
            <person name="Afonso C.L."/>
            <person name="Miller P.J."/>
            <person name="Scott M.A."/>
            <person name="Spackman E."/>
            <person name="Goraichik I."/>
            <person name="Dimitrov K.M."/>
            <person name="Suarez D.L."/>
            <person name="Swayne D.E."/>
        </authorList>
    </citation>
    <scope>NUCLEOTIDE SEQUENCE [LARGE SCALE GENOMIC DNA]</scope>
    <source>
        <strain evidence="7 8">CECT 7691</strain>
    </source>
</reference>
<dbReference type="InParanoid" id="A0A1Y5S1G3"/>
<evidence type="ECO:0000259" key="6">
    <source>
        <dbReference type="Pfam" id="PF00441"/>
    </source>
</evidence>
<dbReference type="GO" id="GO:0016937">
    <property type="term" value="F:short-chain fatty acyl-CoA dehydrogenase activity"/>
    <property type="evidence" value="ECO:0007669"/>
    <property type="project" value="UniProtKB-EC"/>
</dbReference>
<dbReference type="InterPro" id="IPR009075">
    <property type="entry name" value="AcylCo_DH/oxidase_C"/>
</dbReference>
<keyword evidence="4" id="KW-0274">FAD</keyword>
<dbReference type="SUPFAM" id="SSF47203">
    <property type="entry name" value="Acyl-CoA dehydrogenase C-terminal domain-like"/>
    <property type="match status" value="1"/>
</dbReference>
<sequence>MNDMRDILLEQTDRLFGDTVDADAWTAADSGSLDRSLWARFEEAGLTRAALDEADGGSDLGLADILALTRLAGRHAVPGPLPETMLAGWLWRRVDGDALAGVLGFGPVRPADCFTLTPDGQGWRLSGEAARVPWGGVADRLVLSARTLEGEAMLAVAEPVETAITGGGNLANEPRDSLVFDDLPLAADRVRPWPESDRGPTLMQIGALMRAQQIAGALQRVLEMSIEYANDRVQFGRPIAKFQAVQHMLAVAAGHVAAASMAAEAAAARDVDDPHFALDVAIAKARAGEAVRPVTDAAHQVHGAMGFTHEHSLHFLTRRLWSWREEFGNERLWQREIGRVVATTGADRLWPLLTDLG</sequence>
<accession>A0A1Y5S1G3</accession>
<dbReference type="Gene3D" id="1.20.140.10">
    <property type="entry name" value="Butyryl-CoA Dehydrogenase, subunit A, domain 3"/>
    <property type="match status" value="1"/>
</dbReference>
<organism evidence="7 8">
    <name type="scientific">Oceanibacterium hippocampi</name>
    <dbReference type="NCBI Taxonomy" id="745714"/>
    <lineage>
        <taxon>Bacteria</taxon>
        <taxon>Pseudomonadati</taxon>
        <taxon>Pseudomonadota</taxon>
        <taxon>Alphaproteobacteria</taxon>
        <taxon>Sneathiellales</taxon>
        <taxon>Sneathiellaceae</taxon>
        <taxon>Oceanibacterium</taxon>
    </lineage>
</organism>
<evidence type="ECO:0000256" key="5">
    <source>
        <dbReference type="ARBA" id="ARBA00023002"/>
    </source>
</evidence>
<evidence type="ECO:0000256" key="4">
    <source>
        <dbReference type="ARBA" id="ARBA00022827"/>
    </source>
</evidence>
<comment type="similarity">
    <text evidence="2">Belongs to the acyl-CoA dehydrogenase family.</text>
</comment>
<keyword evidence="5 7" id="KW-0560">Oxidoreductase</keyword>
<evidence type="ECO:0000256" key="3">
    <source>
        <dbReference type="ARBA" id="ARBA00022630"/>
    </source>
</evidence>
<dbReference type="InterPro" id="IPR037069">
    <property type="entry name" value="AcylCoA_DH/ox_N_sf"/>
</dbReference>